<gene>
    <name evidence="4" type="ORF">Taro_034421</name>
</gene>
<feature type="domain" description="CCHC-type" evidence="3">
    <location>
        <begin position="4"/>
        <end position="20"/>
    </location>
</feature>
<proteinExistence type="predicted"/>
<dbReference type="OrthoDB" id="786614at2759"/>
<dbReference type="Proteomes" id="UP000652761">
    <property type="component" value="Unassembled WGS sequence"/>
</dbReference>
<organism evidence="4 5">
    <name type="scientific">Colocasia esculenta</name>
    <name type="common">Wild taro</name>
    <name type="synonym">Arum esculentum</name>
    <dbReference type="NCBI Taxonomy" id="4460"/>
    <lineage>
        <taxon>Eukaryota</taxon>
        <taxon>Viridiplantae</taxon>
        <taxon>Streptophyta</taxon>
        <taxon>Embryophyta</taxon>
        <taxon>Tracheophyta</taxon>
        <taxon>Spermatophyta</taxon>
        <taxon>Magnoliopsida</taxon>
        <taxon>Liliopsida</taxon>
        <taxon>Araceae</taxon>
        <taxon>Aroideae</taxon>
        <taxon>Colocasieae</taxon>
        <taxon>Colocasia</taxon>
    </lineage>
</organism>
<feature type="region of interest" description="Disordered" evidence="2">
    <location>
        <begin position="19"/>
        <end position="44"/>
    </location>
</feature>
<dbReference type="EMBL" id="NMUH01002715">
    <property type="protein sequence ID" value="MQM01663.1"/>
    <property type="molecule type" value="Genomic_DNA"/>
</dbReference>
<keyword evidence="1" id="KW-0863">Zinc-finger</keyword>
<reference evidence="4" key="1">
    <citation type="submission" date="2017-07" db="EMBL/GenBank/DDBJ databases">
        <title>Taro Niue Genome Assembly and Annotation.</title>
        <authorList>
            <person name="Atibalentja N."/>
            <person name="Keating K."/>
            <person name="Fields C.J."/>
        </authorList>
    </citation>
    <scope>NUCLEOTIDE SEQUENCE</scope>
    <source>
        <strain evidence="4">Niue_2</strain>
        <tissue evidence="4">Leaf</tissue>
    </source>
</reference>
<accession>A0A843VRA6</accession>
<sequence length="178" mass="19443">MAGKCLKCGSSKHKIKDCPKLQQGVQRPAPAAAAPATGRPRRPRAQARVFALAREDAEQAEHVTEGTILFMGVTSRVFQILMDHVCNGCGGHREANVVWMCGVRRVDGQVWSLTSLASIEGDVNIKNLAAGFVDVYGDGSLNDIRVDANLCNLQDKASWRIVEREVVSNRARKCRSEV</sequence>
<name>A0A843VRA6_COLES</name>
<dbReference type="GO" id="GO:0008270">
    <property type="term" value="F:zinc ion binding"/>
    <property type="evidence" value="ECO:0007669"/>
    <property type="project" value="UniProtKB-KW"/>
</dbReference>
<evidence type="ECO:0000313" key="5">
    <source>
        <dbReference type="Proteomes" id="UP000652761"/>
    </source>
</evidence>
<evidence type="ECO:0000313" key="4">
    <source>
        <dbReference type="EMBL" id="MQM01663.1"/>
    </source>
</evidence>
<dbReference type="InterPro" id="IPR001878">
    <property type="entry name" value="Znf_CCHC"/>
</dbReference>
<evidence type="ECO:0000259" key="3">
    <source>
        <dbReference type="PROSITE" id="PS50158"/>
    </source>
</evidence>
<keyword evidence="1" id="KW-0862">Zinc</keyword>
<keyword evidence="1" id="KW-0479">Metal-binding</keyword>
<dbReference type="AlphaFoldDB" id="A0A843VRA6"/>
<protein>
    <recommendedName>
        <fullName evidence="3">CCHC-type domain-containing protein</fullName>
    </recommendedName>
</protein>
<dbReference type="PROSITE" id="PS50158">
    <property type="entry name" value="ZF_CCHC"/>
    <property type="match status" value="1"/>
</dbReference>
<keyword evidence="5" id="KW-1185">Reference proteome</keyword>
<comment type="caution">
    <text evidence="4">The sequence shown here is derived from an EMBL/GenBank/DDBJ whole genome shotgun (WGS) entry which is preliminary data.</text>
</comment>
<evidence type="ECO:0000256" key="2">
    <source>
        <dbReference type="SAM" id="MobiDB-lite"/>
    </source>
</evidence>
<evidence type="ECO:0000256" key="1">
    <source>
        <dbReference type="PROSITE-ProRule" id="PRU00047"/>
    </source>
</evidence>
<feature type="compositionally biased region" description="Low complexity" evidence="2">
    <location>
        <begin position="27"/>
        <end position="38"/>
    </location>
</feature>
<dbReference type="GO" id="GO:0003676">
    <property type="term" value="F:nucleic acid binding"/>
    <property type="evidence" value="ECO:0007669"/>
    <property type="project" value="InterPro"/>
</dbReference>